<keyword evidence="4" id="KW-1133">Transmembrane helix</keyword>
<dbReference type="PANTHER" id="PTHR24366">
    <property type="entry name" value="IG(IMMUNOGLOBULIN) AND LRR(LEUCINE RICH REPEAT) DOMAINS"/>
    <property type="match status" value="1"/>
</dbReference>
<dbReference type="Pfam" id="PF00560">
    <property type="entry name" value="LRR_1"/>
    <property type="match status" value="1"/>
</dbReference>
<dbReference type="PROSITE" id="PS51450">
    <property type="entry name" value="LRR"/>
    <property type="match status" value="1"/>
</dbReference>
<name>A0A7G3AG05_LUTLO</name>
<feature type="compositionally biased region" description="Basic and acidic residues" evidence="3">
    <location>
        <begin position="574"/>
        <end position="584"/>
    </location>
</feature>
<reference evidence="6" key="1">
    <citation type="journal article" date="2020" name="BMC">
        <title>Leishmania infection induces a limited differential gene expression in the sand fly midgut.</title>
        <authorList>
            <person name="Coutinho-Abreu I.V."/>
            <person name="Serafim T.D."/>
            <person name="Meneses C."/>
            <person name="Kamhawi S."/>
            <person name="Oliveira F."/>
            <person name="Valenzuela J.G."/>
        </authorList>
    </citation>
    <scope>NUCLEOTIDE SEQUENCE</scope>
    <source>
        <strain evidence="6">Jacobina</strain>
        <tissue evidence="6">Midgut</tissue>
    </source>
</reference>
<feature type="transmembrane region" description="Helical" evidence="4">
    <location>
        <begin position="450"/>
        <end position="471"/>
    </location>
</feature>
<dbReference type="PANTHER" id="PTHR24366:SF96">
    <property type="entry name" value="LEUCINE RICH REPEAT CONTAINING 53"/>
    <property type="match status" value="1"/>
</dbReference>
<proteinExistence type="predicted"/>
<dbReference type="EMBL" id="GITU01002987">
    <property type="protein sequence ID" value="MBC1171690.1"/>
    <property type="molecule type" value="Transcribed_RNA"/>
</dbReference>
<feature type="region of interest" description="Disordered" evidence="3">
    <location>
        <begin position="214"/>
        <end position="246"/>
    </location>
</feature>
<evidence type="ECO:0000256" key="5">
    <source>
        <dbReference type="SAM" id="SignalP"/>
    </source>
</evidence>
<feature type="chain" id="PRO_5029006268" evidence="5">
    <location>
        <begin position="26"/>
        <end position="712"/>
    </location>
</feature>
<feature type="region of interest" description="Disordered" evidence="3">
    <location>
        <begin position="288"/>
        <end position="390"/>
    </location>
</feature>
<feature type="compositionally biased region" description="Basic and acidic residues" evidence="3">
    <location>
        <begin position="405"/>
        <end position="420"/>
    </location>
</feature>
<protein>
    <submittedName>
        <fullName evidence="6">Putative extracellular matrix protein slit</fullName>
    </submittedName>
</protein>
<feature type="compositionally biased region" description="Basic and acidic residues" evidence="3">
    <location>
        <begin position="481"/>
        <end position="500"/>
    </location>
</feature>
<evidence type="ECO:0000256" key="1">
    <source>
        <dbReference type="ARBA" id="ARBA00022614"/>
    </source>
</evidence>
<evidence type="ECO:0000256" key="2">
    <source>
        <dbReference type="ARBA" id="ARBA00022737"/>
    </source>
</evidence>
<dbReference type="InterPro" id="IPR001611">
    <property type="entry name" value="Leu-rich_rpt"/>
</dbReference>
<accession>A0A7G3AG05</accession>
<dbReference type="AlphaFoldDB" id="A0A7G3AG05"/>
<dbReference type="Pfam" id="PF13516">
    <property type="entry name" value="LRR_6"/>
    <property type="match status" value="1"/>
</dbReference>
<keyword evidence="4" id="KW-0472">Membrane</keyword>
<dbReference type="SUPFAM" id="SSF52058">
    <property type="entry name" value="L domain-like"/>
    <property type="match status" value="1"/>
</dbReference>
<feature type="region of interest" description="Disordered" evidence="3">
    <location>
        <begin position="403"/>
        <end position="446"/>
    </location>
</feature>
<dbReference type="VEuPathDB" id="VectorBase:LLONM1_002516"/>
<feature type="signal peptide" evidence="5">
    <location>
        <begin position="1"/>
        <end position="25"/>
    </location>
</feature>
<keyword evidence="5" id="KW-0732">Signal</keyword>
<feature type="region of interest" description="Disordered" evidence="3">
    <location>
        <begin position="477"/>
        <end position="712"/>
    </location>
</feature>
<feature type="compositionally biased region" description="Acidic residues" evidence="3">
    <location>
        <begin position="304"/>
        <end position="320"/>
    </location>
</feature>
<organism evidence="6">
    <name type="scientific">Lutzomyia longipalpis</name>
    <name type="common">Sand fly</name>
    <dbReference type="NCBI Taxonomy" id="7200"/>
    <lineage>
        <taxon>Eukaryota</taxon>
        <taxon>Metazoa</taxon>
        <taxon>Ecdysozoa</taxon>
        <taxon>Arthropoda</taxon>
        <taxon>Hexapoda</taxon>
        <taxon>Insecta</taxon>
        <taxon>Pterygota</taxon>
        <taxon>Neoptera</taxon>
        <taxon>Endopterygota</taxon>
        <taxon>Diptera</taxon>
        <taxon>Nematocera</taxon>
        <taxon>Psychodoidea</taxon>
        <taxon>Psychodidae</taxon>
        <taxon>Lutzomyia</taxon>
        <taxon>Lutzomyia</taxon>
    </lineage>
</organism>
<dbReference type="InterPro" id="IPR032675">
    <property type="entry name" value="LRR_dom_sf"/>
</dbReference>
<feature type="compositionally biased region" description="Polar residues" evidence="3">
    <location>
        <begin position="558"/>
        <end position="568"/>
    </location>
</feature>
<dbReference type="Gene3D" id="3.80.10.10">
    <property type="entry name" value="Ribonuclease Inhibitor"/>
    <property type="match status" value="1"/>
</dbReference>
<evidence type="ECO:0000256" key="4">
    <source>
        <dbReference type="SAM" id="Phobius"/>
    </source>
</evidence>
<sequence length="712" mass="77060">MLLPSAGLATFGFLLLSLATPSVTANPTCPAGCTCILSPNSATTFSHVRCQNADHIAEVGPISVETLDLSNAGIVRLTNHLENLQNLTHLDLSNNRLSEANRLNKKIRELNLSYNRITSGKLGKLPLRVQVLNLTHNEITYLPMTLMKLRDLKQIELAGNRINCTCETLQVRNWLQQRHVWSDRPVKCHSPIRFKGMPWLQVKQADVCDDDRERNIWGDANDDNELMMGDAPASSGDSEYDDNEDNIEDDFIPFKEAAVDDDADDGSGDADAVKADRTLKLSSATDGAIVEGSGFGGRAVNVEEASESPEDDDEEYDDDGSGSGAIPLPPLIPLEKAIDLDTNSFEPPTSDDDDNASPLPEPDEEVTRPPLPDLGIFGGHDAQKEDEVTPSAEIVPVVMAGVEGAPKESGADAAAAKEESVVPSKSESGTPSQEIRIAEQTPEQAEENRATVILLVVVGVALVGLVAFIIVKKKKKRGRRNRADAENPRGEEMLDMDKKLLGKPIQKNGNPESAPLMPNRDKSDYAKPVNGDKVDVVNPIDSYQKPPPPKKVEENVQKQENVPMNQEPTAPPAEDEKNPRRSLYDNDGGVPGLNNNDTGARDHNEAPAGEPLTNGLDHAPPHLHNGQPADVHNGPSSVADGTEPDAANKYVPKSPALARYSPVYSPETGRVKIKLTETPKPKTPLLVTRSRSNAGDIITTPYTSPIRGQQQT</sequence>
<evidence type="ECO:0000313" key="6">
    <source>
        <dbReference type="EMBL" id="MBC1171690.1"/>
    </source>
</evidence>
<keyword evidence="1" id="KW-0433">Leucine-rich repeat</keyword>
<feature type="compositionally biased region" description="Polar residues" evidence="3">
    <location>
        <begin position="700"/>
        <end position="712"/>
    </location>
</feature>
<evidence type="ECO:0000256" key="3">
    <source>
        <dbReference type="SAM" id="MobiDB-lite"/>
    </source>
</evidence>
<keyword evidence="4" id="KW-0812">Transmembrane</keyword>
<keyword evidence="2" id="KW-0677">Repeat</keyword>
<feature type="compositionally biased region" description="Basic and acidic residues" evidence="3">
    <location>
        <begin position="519"/>
        <end position="535"/>
    </location>
</feature>